<evidence type="ECO:0000256" key="10">
    <source>
        <dbReference type="SAM" id="MobiDB-lite"/>
    </source>
</evidence>
<feature type="compositionally biased region" description="Basic and acidic residues" evidence="10">
    <location>
        <begin position="10"/>
        <end position="25"/>
    </location>
</feature>
<dbReference type="GO" id="GO:0019288">
    <property type="term" value="P:isopentenyl diphosphate biosynthetic process, methylerythritol 4-phosphate pathway"/>
    <property type="evidence" value="ECO:0007669"/>
    <property type="project" value="UniProtKB-UniRule"/>
</dbReference>
<keyword evidence="4 9" id="KW-0808">Transferase</keyword>
<keyword evidence="5 9" id="KW-0547">Nucleotide-binding</keyword>
<evidence type="ECO:0000259" key="12">
    <source>
        <dbReference type="Pfam" id="PF08544"/>
    </source>
</evidence>
<comment type="caution">
    <text evidence="13">The sequence shown here is derived from an EMBL/GenBank/DDBJ whole genome shotgun (WGS) entry which is preliminary data.</text>
</comment>
<comment type="function">
    <text evidence="9">Catalyzes the phosphorylation of the position 2 hydroxy group of 4-diphosphocytidyl-2C-methyl-D-erythritol.</text>
</comment>
<dbReference type="InterPro" id="IPR020568">
    <property type="entry name" value="Ribosomal_Su5_D2-typ_SF"/>
</dbReference>
<dbReference type="PIRSF" id="PIRSF010376">
    <property type="entry name" value="IspE"/>
    <property type="match status" value="1"/>
</dbReference>
<proteinExistence type="inferred from homology"/>
<keyword evidence="16" id="KW-1185">Reference proteome</keyword>
<feature type="domain" description="GHMP kinase C-terminal" evidence="12">
    <location>
        <begin position="233"/>
        <end position="305"/>
    </location>
</feature>
<evidence type="ECO:0000256" key="4">
    <source>
        <dbReference type="ARBA" id="ARBA00022679"/>
    </source>
</evidence>
<feature type="region of interest" description="Disordered" evidence="10">
    <location>
        <begin position="1"/>
        <end position="25"/>
    </location>
</feature>
<evidence type="ECO:0000313" key="15">
    <source>
        <dbReference type="Proteomes" id="UP000241203"/>
    </source>
</evidence>
<dbReference type="Gene3D" id="3.30.70.890">
    <property type="entry name" value="GHMP kinase, C-terminal domain"/>
    <property type="match status" value="1"/>
</dbReference>
<comment type="similarity">
    <text evidence="1 9">Belongs to the GHMP kinase family. IspE subfamily.</text>
</comment>
<dbReference type="InterPro" id="IPR036554">
    <property type="entry name" value="GHMP_kinase_C_sf"/>
</dbReference>
<reference evidence="14 16" key="2">
    <citation type="submission" date="2018-12" db="EMBL/GenBank/DDBJ databases">
        <authorList>
            <person name="hu s."/>
            <person name="Xu Y."/>
            <person name="Xu B."/>
            <person name="Li F."/>
        </authorList>
    </citation>
    <scope>NUCLEOTIDE SEQUENCE [LARGE SCALE GENOMIC DNA]</scope>
    <source>
        <strain evidence="14 16">KSW2-17</strain>
    </source>
</reference>
<dbReference type="Proteomes" id="UP000268291">
    <property type="component" value="Unassembled WGS sequence"/>
</dbReference>
<evidence type="ECO:0000256" key="2">
    <source>
        <dbReference type="ARBA" id="ARBA00012052"/>
    </source>
</evidence>
<comment type="catalytic activity">
    <reaction evidence="9">
        <text>4-CDP-2-C-methyl-D-erythritol + ATP = 4-CDP-2-C-methyl-D-erythritol 2-phosphate + ADP + H(+)</text>
        <dbReference type="Rhea" id="RHEA:18437"/>
        <dbReference type="ChEBI" id="CHEBI:15378"/>
        <dbReference type="ChEBI" id="CHEBI:30616"/>
        <dbReference type="ChEBI" id="CHEBI:57823"/>
        <dbReference type="ChEBI" id="CHEBI:57919"/>
        <dbReference type="ChEBI" id="CHEBI:456216"/>
        <dbReference type="EC" id="2.7.1.148"/>
    </reaction>
</comment>
<dbReference type="InterPro" id="IPR006204">
    <property type="entry name" value="GHMP_kinase_N_dom"/>
</dbReference>
<dbReference type="EMBL" id="PYAU01000001">
    <property type="protein sequence ID" value="PSL36443.1"/>
    <property type="molecule type" value="Genomic_DNA"/>
</dbReference>
<dbReference type="Pfam" id="PF00288">
    <property type="entry name" value="GHMP_kinases_N"/>
    <property type="match status" value="1"/>
</dbReference>
<dbReference type="HAMAP" id="MF_00061">
    <property type="entry name" value="IspE"/>
    <property type="match status" value="1"/>
</dbReference>
<dbReference type="InterPro" id="IPR004424">
    <property type="entry name" value="IspE"/>
</dbReference>
<dbReference type="NCBIfam" id="NF002870">
    <property type="entry name" value="PRK03188.1"/>
    <property type="match status" value="1"/>
</dbReference>
<dbReference type="EC" id="2.7.1.148" evidence="2 9"/>
<dbReference type="Gene3D" id="3.30.230.10">
    <property type="match status" value="1"/>
</dbReference>
<feature type="active site" evidence="9">
    <location>
        <position position="160"/>
    </location>
</feature>
<dbReference type="OrthoDB" id="3173073at2"/>
<dbReference type="InterPro" id="IPR014721">
    <property type="entry name" value="Ribsml_uS5_D2-typ_fold_subgr"/>
</dbReference>
<evidence type="ECO:0000313" key="14">
    <source>
        <dbReference type="EMBL" id="RUQ85631.1"/>
    </source>
</evidence>
<keyword evidence="7 9" id="KW-0067">ATP-binding</keyword>
<keyword evidence="9" id="KW-0414">Isoprene biosynthesis</keyword>
<organism evidence="13 15">
    <name type="scientific">Labedella gwakjiensis</name>
    <dbReference type="NCBI Taxonomy" id="390269"/>
    <lineage>
        <taxon>Bacteria</taxon>
        <taxon>Bacillati</taxon>
        <taxon>Actinomycetota</taxon>
        <taxon>Actinomycetes</taxon>
        <taxon>Micrococcales</taxon>
        <taxon>Microbacteriaceae</taxon>
        <taxon>Labedella</taxon>
    </lineage>
</organism>
<dbReference type="GO" id="GO:0016114">
    <property type="term" value="P:terpenoid biosynthetic process"/>
    <property type="evidence" value="ECO:0007669"/>
    <property type="project" value="UniProtKB-UniRule"/>
</dbReference>
<name>A0A2P8GR41_9MICO</name>
<dbReference type="GO" id="GO:0050515">
    <property type="term" value="F:4-(cytidine 5'-diphospho)-2-C-methyl-D-erythritol kinase activity"/>
    <property type="evidence" value="ECO:0007669"/>
    <property type="project" value="UniProtKB-UniRule"/>
</dbReference>
<dbReference type="AlphaFoldDB" id="A0A2P8GR41"/>
<feature type="domain" description="GHMP kinase N-terminal" evidence="11">
    <location>
        <begin position="90"/>
        <end position="168"/>
    </location>
</feature>
<evidence type="ECO:0000256" key="7">
    <source>
        <dbReference type="ARBA" id="ARBA00022840"/>
    </source>
</evidence>
<evidence type="ECO:0000256" key="8">
    <source>
        <dbReference type="ARBA" id="ARBA00032554"/>
    </source>
</evidence>
<comment type="pathway">
    <text evidence="9">Isoprenoid biosynthesis; isopentenyl diphosphate biosynthesis via DXP pathway; isopentenyl diphosphate from 1-deoxy-D-xylulose 5-phosphate: step 3/6.</text>
</comment>
<evidence type="ECO:0000259" key="11">
    <source>
        <dbReference type="Pfam" id="PF00288"/>
    </source>
</evidence>
<accession>A0A2P8GR41</accession>
<keyword evidence="6 9" id="KW-0418">Kinase</keyword>
<reference evidence="13 15" key="1">
    <citation type="submission" date="2018-03" db="EMBL/GenBank/DDBJ databases">
        <title>Genomic Encyclopedia of Archaeal and Bacterial Type Strains, Phase II (KMG-II): from individual species to whole genera.</title>
        <authorList>
            <person name="Goeker M."/>
        </authorList>
    </citation>
    <scope>NUCLEOTIDE SEQUENCE [LARGE SCALE GENOMIC DNA]</scope>
    <source>
        <strain evidence="13 15">DSM 21548</strain>
    </source>
</reference>
<evidence type="ECO:0000256" key="3">
    <source>
        <dbReference type="ARBA" id="ARBA00017473"/>
    </source>
</evidence>
<evidence type="ECO:0000313" key="16">
    <source>
        <dbReference type="Proteomes" id="UP000268291"/>
    </source>
</evidence>
<dbReference type="EMBL" id="RZGY01000001">
    <property type="protein sequence ID" value="RUQ85631.1"/>
    <property type="molecule type" value="Genomic_DNA"/>
</dbReference>
<dbReference type="UniPathway" id="UPA00056">
    <property type="reaction ID" value="UER00094"/>
</dbReference>
<dbReference type="SUPFAM" id="SSF55060">
    <property type="entry name" value="GHMP Kinase, C-terminal domain"/>
    <property type="match status" value="1"/>
</dbReference>
<dbReference type="Pfam" id="PF08544">
    <property type="entry name" value="GHMP_kinases_C"/>
    <property type="match status" value="1"/>
</dbReference>
<evidence type="ECO:0000256" key="5">
    <source>
        <dbReference type="ARBA" id="ARBA00022741"/>
    </source>
</evidence>
<dbReference type="PANTHER" id="PTHR43527:SF2">
    <property type="entry name" value="4-DIPHOSPHOCYTIDYL-2-C-METHYL-D-ERYTHRITOL KINASE, CHLOROPLASTIC"/>
    <property type="match status" value="1"/>
</dbReference>
<sequence length="326" mass="33679">MGAGDLGAADARRRDTNATDPDRSVHVRAPGKINVFLRVGEVREDGYHDLATAYQAVSLYEDVVAHHDDGFSVSFTGSVDVSSLPTDSSNLAMRAARALARRTGYRGGVHLEIDKNVPIAGGMGGGSADAAAALVACDALWGTALSREQLLKLAARLGADVPFALMGGTAIGTDRGDRLSPALARGTFHWVLAFSDEGMSTPHVYTALDAHRERYAADIRPVSTAPTVEANVLQALRAGDPEMLADCLSNDLQAPALRLRPELAEVLELGETSGALAGIVSGSGPTVALLAADAESAIDLHVALSASGLRAARVTGPVAGARVVAD</sequence>
<evidence type="ECO:0000313" key="13">
    <source>
        <dbReference type="EMBL" id="PSL36443.1"/>
    </source>
</evidence>
<dbReference type="NCBIfam" id="TIGR00154">
    <property type="entry name" value="ispE"/>
    <property type="match status" value="1"/>
</dbReference>
<dbReference type="SUPFAM" id="SSF54211">
    <property type="entry name" value="Ribosomal protein S5 domain 2-like"/>
    <property type="match status" value="1"/>
</dbReference>
<evidence type="ECO:0000256" key="6">
    <source>
        <dbReference type="ARBA" id="ARBA00022777"/>
    </source>
</evidence>
<dbReference type="GO" id="GO:0005524">
    <property type="term" value="F:ATP binding"/>
    <property type="evidence" value="ECO:0007669"/>
    <property type="project" value="UniProtKB-UniRule"/>
</dbReference>
<dbReference type="RefSeq" id="WP_106561717.1">
    <property type="nucleotide sequence ID" value="NZ_PYAU01000001.1"/>
</dbReference>
<feature type="binding site" evidence="9">
    <location>
        <begin position="118"/>
        <end position="128"/>
    </location>
    <ligand>
        <name>ATP</name>
        <dbReference type="ChEBI" id="CHEBI:30616"/>
    </ligand>
</feature>
<gene>
    <name evidence="9" type="primary">ispE</name>
    <name evidence="13" type="ORF">CLV49_0034</name>
    <name evidence="14" type="ORF">ELQ93_00890</name>
</gene>
<evidence type="ECO:0000256" key="1">
    <source>
        <dbReference type="ARBA" id="ARBA00009684"/>
    </source>
</evidence>
<dbReference type="PANTHER" id="PTHR43527">
    <property type="entry name" value="4-DIPHOSPHOCYTIDYL-2-C-METHYL-D-ERYTHRITOL KINASE, CHLOROPLASTIC"/>
    <property type="match status" value="1"/>
</dbReference>
<dbReference type="Proteomes" id="UP000241203">
    <property type="component" value="Unassembled WGS sequence"/>
</dbReference>
<protein>
    <recommendedName>
        <fullName evidence="3 9">4-diphosphocytidyl-2-C-methyl-D-erythritol kinase</fullName>
        <shortName evidence="9">CMK</shortName>
        <ecNumber evidence="2 9">2.7.1.148</ecNumber>
    </recommendedName>
    <alternativeName>
        <fullName evidence="8 9">4-(cytidine-5'-diphospho)-2-C-methyl-D-erythritol kinase</fullName>
    </alternativeName>
</protein>
<dbReference type="InterPro" id="IPR013750">
    <property type="entry name" value="GHMP_kinase_C_dom"/>
</dbReference>
<feature type="active site" evidence="9">
    <location>
        <position position="32"/>
    </location>
</feature>
<evidence type="ECO:0000256" key="9">
    <source>
        <dbReference type="HAMAP-Rule" id="MF_00061"/>
    </source>
</evidence>